<organism evidence="1 2">
    <name type="scientific">Streptacidiphilus jiangxiensis</name>
    <dbReference type="NCBI Taxonomy" id="235985"/>
    <lineage>
        <taxon>Bacteria</taxon>
        <taxon>Bacillati</taxon>
        <taxon>Actinomycetota</taxon>
        <taxon>Actinomycetes</taxon>
        <taxon>Kitasatosporales</taxon>
        <taxon>Streptomycetaceae</taxon>
        <taxon>Streptacidiphilus</taxon>
    </lineage>
</organism>
<evidence type="ECO:0000313" key="1">
    <source>
        <dbReference type="EMBL" id="SEL98487.1"/>
    </source>
</evidence>
<gene>
    <name evidence="1" type="ORF">SAMN05414137_11668</name>
</gene>
<dbReference type="Proteomes" id="UP000183015">
    <property type="component" value="Unassembled WGS sequence"/>
</dbReference>
<reference evidence="2" key="1">
    <citation type="submission" date="2016-10" db="EMBL/GenBank/DDBJ databases">
        <authorList>
            <person name="Varghese N."/>
        </authorList>
    </citation>
    <scope>NUCLEOTIDE SEQUENCE [LARGE SCALE GENOMIC DNA]</scope>
    <source>
        <strain evidence="2">DSM 45096 / BCRC 16803 / CGMCC 4.1857 / CIP 109030 / JCM 12277 / KCTC 19219 / NBRC 100920 / 33214</strain>
    </source>
</reference>
<accession>A0A1H7UQ19</accession>
<dbReference type="AlphaFoldDB" id="A0A1H7UQ19"/>
<dbReference type="EMBL" id="FOAZ01000016">
    <property type="protein sequence ID" value="SEL98487.1"/>
    <property type="molecule type" value="Genomic_DNA"/>
</dbReference>
<protein>
    <submittedName>
        <fullName evidence="1">Uncharacterized protein</fullName>
    </submittedName>
</protein>
<keyword evidence="2" id="KW-1185">Reference proteome</keyword>
<proteinExistence type="predicted"/>
<name>A0A1H7UQ19_STRJI</name>
<evidence type="ECO:0000313" key="2">
    <source>
        <dbReference type="Proteomes" id="UP000183015"/>
    </source>
</evidence>
<sequence length="124" mass="13015">MSSSACISWAITGNQFPPAEAGSIIARGNRTELVLPRRTIWCSVCGTARSAAPFRAGRKGAAGTRSRHYSCRKVSVKLVPLEPSALVWASVTPPELGSSADGLNEPSDLPLTVAELKLSVPKLG</sequence>